<dbReference type="AlphaFoldDB" id="L0DLU0"/>
<dbReference type="Pfam" id="PF01757">
    <property type="entry name" value="Acyl_transf_3"/>
    <property type="match status" value="1"/>
</dbReference>
<feature type="region of interest" description="Disordered" evidence="1">
    <location>
        <begin position="1"/>
        <end position="21"/>
    </location>
</feature>
<feature type="domain" description="Acyltransferase 3" evidence="3">
    <location>
        <begin position="31"/>
        <end position="344"/>
    </location>
</feature>
<keyword evidence="4" id="KW-0808">Transferase</keyword>
<feature type="transmembrane region" description="Helical" evidence="2">
    <location>
        <begin position="328"/>
        <end position="349"/>
    </location>
</feature>
<reference evidence="4 5" key="1">
    <citation type="submission" date="2012-02" db="EMBL/GenBank/DDBJ databases">
        <title>Complete sequence of chromosome of Singulisphaera acidiphila DSM 18658.</title>
        <authorList>
            <consortium name="US DOE Joint Genome Institute (JGI-PGF)"/>
            <person name="Lucas S."/>
            <person name="Copeland A."/>
            <person name="Lapidus A."/>
            <person name="Glavina del Rio T."/>
            <person name="Dalin E."/>
            <person name="Tice H."/>
            <person name="Bruce D."/>
            <person name="Goodwin L."/>
            <person name="Pitluck S."/>
            <person name="Peters L."/>
            <person name="Ovchinnikova G."/>
            <person name="Chertkov O."/>
            <person name="Kyrpides N."/>
            <person name="Mavromatis K."/>
            <person name="Ivanova N."/>
            <person name="Brettin T."/>
            <person name="Detter J.C."/>
            <person name="Han C."/>
            <person name="Larimer F."/>
            <person name="Land M."/>
            <person name="Hauser L."/>
            <person name="Markowitz V."/>
            <person name="Cheng J.-F."/>
            <person name="Hugenholtz P."/>
            <person name="Woyke T."/>
            <person name="Wu D."/>
            <person name="Tindall B."/>
            <person name="Pomrenke H."/>
            <person name="Brambilla E."/>
            <person name="Klenk H.-P."/>
            <person name="Eisen J.A."/>
        </authorList>
    </citation>
    <scope>NUCLEOTIDE SEQUENCE [LARGE SCALE GENOMIC DNA]</scope>
    <source>
        <strain evidence="5">ATCC BAA-1392 / DSM 18658 / VKM B-2454 / MOB10</strain>
    </source>
</reference>
<feature type="transmembrane region" description="Helical" evidence="2">
    <location>
        <begin position="263"/>
        <end position="286"/>
    </location>
</feature>
<dbReference type="Proteomes" id="UP000010798">
    <property type="component" value="Chromosome"/>
</dbReference>
<dbReference type="HOGENOM" id="CLU_005679_1_4_0"/>
<keyword evidence="2" id="KW-0812">Transmembrane</keyword>
<dbReference type="RefSeq" id="WP_015249435.1">
    <property type="nucleotide sequence ID" value="NC_019892.1"/>
</dbReference>
<dbReference type="OrthoDB" id="9796461at2"/>
<dbReference type="STRING" id="886293.Sinac_6259"/>
<protein>
    <submittedName>
        <fullName evidence="4">Putative acyltransferase</fullName>
    </submittedName>
</protein>
<dbReference type="GO" id="GO:0000271">
    <property type="term" value="P:polysaccharide biosynthetic process"/>
    <property type="evidence" value="ECO:0007669"/>
    <property type="project" value="TreeGrafter"/>
</dbReference>
<keyword evidence="4" id="KW-0012">Acyltransferase</keyword>
<feature type="transmembrane region" description="Helical" evidence="2">
    <location>
        <begin position="163"/>
        <end position="186"/>
    </location>
</feature>
<proteinExistence type="predicted"/>
<dbReference type="eggNOG" id="COG1835">
    <property type="taxonomic scope" value="Bacteria"/>
</dbReference>
<evidence type="ECO:0000259" key="3">
    <source>
        <dbReference type="Pfam" id="PF01757"/>
    </source>
</evidence>
<feature type="transmembrane region" description="Helical" evidence="2">
    <location>
        <begin position="232"/>
        <end position="251"/>
    </location>
</feature>
<feature type="transmembrane region" description="Helical" evidence="2">
    <location>
        <begin position="63"/>
        <end position="81"/>
    </location>
</feature>
<dbReference type="GO" id="GO:0016020">
    <property type="term" value="C:membrane"/>
    <property type="evidence" value="ECO:0007669"/>
    <property type="project" value="TreeGrafter"/>
</dbReference>
<keyword evidence="5" id="KW-1185">Reference proteome</keyword>
<sequence length="365" mass="40651">MKSHNSQISTCGKQPNSHLEKSLGTGSVKIPELDALRGLGSIAILAWHLWPSKFFYGWSRVDLFFVLSGYLITSSILRYGWSRGFFLTFWARRALRIWPTYYLLLGALCAITVSKGDSVPIEGLLTHIAFIQYATYYWSESVPEFLPGASQTWSLAIEEQYYIVWPLIVVLAGRSLLVPIALCLIANSVAFRSAGLNPVVTLARCDGLALGAILASLGTDCEQTYRSRRVNLALAVSGIVSVLWLFCFTGTQTGRAIEAHQRGSMHVLIVNIVFFSLIGLIVLNTGHRILWPLRLQPLAYLGKISYGIFLYHLLIFETVTNYVGARTLSSDFSVVILSVLVAALSWELCEKRILAFKRLLPYCSE</sequence>
<dbReference type="GO" id="GO:0016747">
    <property type="term" value="F:acyltransferase activity, transferring groups other than amino-acyl groups"/>
    <property type="evidence" value="ECO:0007669"/>
    <property type="project" value="InterPro"/>
</dbReference>
<keyword evidence="2" id="KW-1133">Transmembrane helix</keyword>
<evidence type="ECO:0000256" key="2">
    <source>
        <dbReference type="SAM" id="Phobius"/>
    </source>
</evidence>
<dbReference type="KEGG" id="saci:Sinac_6259"/>
<organism evidence="4 5">
    <name type="scientific">Singulisphaera acidiphila (strain ATCC BAA-1392 / DSM 18658 / VKM B-2454 / MOB10)</name>
    <dbReference type="NCBI Taxonomy" id="886293"/>
    <lineage>
        <taxon>Bacteria</taxon>
        <taxon>Pseudomonadati</taxon>
        <taxon>Planctomycetota</taxon>
        <taxon>Planctomycetia</taxon>
        <taxon>Isosphaerales</taxon>
        <taxon>Isosphaeraceae</taxon>
        <taxon>Singulisphaera</taxon>
    </lineage>
</organism>
<accession>L0DLU0</accession>
<dbReference type="PANTHER" id="PTHR23028:SF53">
    <property type="entry name" value="ACYL_TRANSF_3 DOMAIN-CONTAINING PROTEIN"/>
    <property type="match status" value="1"/>
</dbReference>
<feature type="transmembrane region" description="Helical" evidence="2">
    <location>
        <begin position="93"/>
        <end position="113"/>
    </location>
</feature>
<evidence type="ECO:0000256" key="1">
    <source>
        <dbReference type="SAM" id="MobiDB-lite"/>
    </source>
</evidence>
<feature type="compositionally biased region" description="Polar residues" evidence="1">
    <location>
        <begin position="1"/>
        <end position="17"/>
    </location>
</feature>
<gene>
    <name evidence="4" type="ordered locus">Sinac_6259</name>
</gene>
<evidence type="ECO:0000313" key="5">
    <source>
        <dbReference type="Proteomes" id="UP000010798"/>
    </source>
</evidence>
<evidence type="ECO:0000313" key="4">
    <source>
        <dbReference type="EMBL" id="AGA30349.1"/>
    </source>
</evidence>
<keyword evidence="2" id="KW-0472">Membrane</keyword>
<feature type="transmembrane region" description="Helical" evidence="2">
    <location>
        <begin position="298"/>
        <end position="316"/>
    </location>
</feature>
<dbReference type="InterPro" id="IPR002656">
    <property type="entry name" value="Acyl_transf_3_dom"/>
</dbReference>
<dbReference type="PANTHER" id="PTHR23028">
    <property type="entry name" value="ACETYLTRANSFERASE"/>
    <property type="match status" value="1"/>
</dbReference>
<dbReference type="InterPro" id="IPR050879">
    <property type="entry name" value="Acyltransferase_3"/>
</dbReference>
<dbReference type="EMBL" id="CP003364">
    <property type="protein sequence ID" value="AGA30349.1"/>
    <property type="molecule type" value="Genomic_DNA"/>
</dbReference>
<name>L0DLU0_SINAD</name>